<keyword evidence="7" id="KW-0010">Activator</keyword>
<keyword evidence="3" id="KW-0479">Metal-binding</keyword>
<dbReference type="Pfam" id="PF00628">
    <property type="entry name" value="PHD"/>
    <property type="match status" value="1"/>
</dbReference>
<evidence type="ECO:0000256" key="4">
    <source>
        <dbReference type="ARBA" id="ARBA00022771"/>
    </source>
</evidence>
<dbReference type="InterPro" id="IPR001487">
    <property type="entry name" value="Bromodomain"/>
</dbReference>
<keyword evidence="6 9" id="KW-0103">Bromodomain</keyword>
<dbReference type="PROSITE" id="PS01359">
    <property type="entry name" value="ZF_PHD_1"/>
    <property type="match status" value="1"/>
</dbReference>
<protein>
    <submittedName>
        <fullName evidence="14">Histone acetyltransferase gcn5</fullName>
    </submittedName>
</protein>
<keyword evidence="5" id="KW-0862">Zinc</keyword>
<feature type="non-terminal residue" evidence="14">
    <location>
        <position position="765"/>
    </location>
</feature>
<dbReference type="InterPro" id="IPR036427">
    <property type="entry name" value="Bromodomain-like_sf"/>
</dbReference>
<dbReference type="GO" id="GO:0005634">
    <property type="term" value="C:nucleus"/>
    <property type="evidence" value="ECO:0007669"/>
    <property type="project" value="UniProtKB-SubCell"/>
</dbReference>
<accession>A0A0M0K366</accession>
<evidence type="ECO:0000256" key="3">
    <source>
        <dbReference type="ARBA" id="ARBA00022723"/>
    </source>
</evidence>
<dbReference type="Gene3D" id="1.20.920.10">
    <property type="entry name" value="Bromodomain-like"/>
    <property type="match status" value="1"/>
</dbReference>
<evidence type="ECO:0000256" key="7">
    <source>
        <dbReference type="ARBA" id="ARBA00023159"/>
    </source>
</evidence>
<evidence type="ECO:0000256" key="8">
    <source>
        <dbReference type="ARBA" id="ARBA00023242"/>
    </source>
</evidence>
<dbReference type="OrthoDB" id="1937912at2759"/>
<dbReference type="InterPro" id="IPR037800">
    <property type="entry name" value="GCN5"/>
</dbReference>
<dbReference type="InterPro" id="IPR019787">
    <property type="entry name" value="Znf_PHD-finger"/>
</dbReference>
<dbReference type="PROSITE" id="PS50014">
    <property type="entry name" value="BROMODOMAIN_2"/>
    <property type="match status" value="1"/>
</dbReference>
<dbReference type="Pfam" id="PF00439">
    <property type="entry name" value="Bromodomain"/>
    <property type="match status" value="1"/>
</dbReference>
<keyword evidence="14" id="KW-0808">Transferase</keyword>
<dbReference type="GO" id="GO:0008270">
    <property type="term" value="F:zinc ion binding"/>
    <property type="evidence" value="ECO:0007669"/>
    <property type="project" value="UniProtKB-KW"/>
</dbReference>
<evidence type="ECO:0000259" key="13">
    <source>
        <dbReference type="PROSITE" id="PS51186"/>
    </source>
</evidence>
<dbReference type="EMBL" id="JWZX01001565">
    <property type="protein sequence ID" value="KOO33254.1"/>
    <property type="molecule type" value="Genomic_DNA"/>
</dbReference>
<evidence type="ECO:0000256" key="9">
    <source>
        <dbReference type="PROSITE-ProRule" id="PRU00035"/>
    </source>
</evidence>
<dbReference type="PANTHER" id="PTHR45750:SF3">
    <property type="entry name" value="HISTONE ACETYLTRANSFERASE"/>
    <property type="match status" value="1"/>
</dbReference>
<dbReference type="Proteomes" id="UP000037460">
    <property type="component" value="Unassembled WGS sequence"/>
</dbReference>
<name>A0A0M0K366_9EUKA</name>
<feature type="domain" description="Bromo" evidence="11">
    <location>
        <begin position="145"/>
        <end position="224"/>
    </location>
</feature>
<sequence length="765" mass="81702">SSPLLPRAPAANGAAAAAATASATHAPSAAAIWTATPGTAPGSSAVTSATVTVATGSAPTDAMPPGTHPACISSCISASSEPPTDAMPAPLPGADPNALETARVALVKDLPNLVEPEPHVRAQKLLMERADCLLCRSAATLARVAAHSHAPPFSAPVDLDVFPDYLSRVQRPMDLRTVAEKLARGLYLFGVAGNAPNGAVLMRADVQRVWANCRAYNPPRAGIVRLLVDLEAEFEAAWSQWVARRADGWQSWLRASAAALVPLPVGGKLPPICRLPLPQRIQKRSPQRSFQPPPPPPLSPEEIAALSFDERQAMLERSLPNRAPPPPGWSAEDVGGCPWHLREAYATPAALAARAAAEALMMRVISETRQMKEQAMELAEAAASGMRIVTAAVGRRVVCRTRRWGFGHGQQGGGEGREVHGVYQVDGRVLEDETKRAVSVTDFVAFAGWSGSGTRPLRKIRLERNGTGADEAEEGELSLEKLLQMHGAMDVTARAANAQADPHCTLCGGGESEPGNEILLCDGWRCVGCYHQKCCVPPVEAVPEGSWLCSTCVSNGNIVDPEVEEDERRAVECAGGEESMVVLRNDGLGLQDLALLNEVVDVIDSSLPLIGRTNAAKLVFAPDHQSLVLLRSTASARRVLGAIVLKPHCVRGFLEVAFCVVRKEEQRNGIGSRLLDRLKAHAISLGVLHLLTYADDSATGFFERHGFEIEPAYGMVINRFHWGVAHYIGSQLRQCVLDPDGVTLYSAEYGRLVPVNGRRLFAAKG</sequence>
<evidence type="ECO:0000256" key="6">
    <source>
        <dbReference type="ARBA" id="ARBA00023117"/>
    </source>
</evidence>
<evidence type="ECO:0000256" key="10">
    <source>
        <dbReference type="PROSITE-ProRule" id="PRU00146"/>
    </source>
</evidence>
<dbReference type="Pfam" id="PF13508">
    <property type="entry name" value="Acetyltransf_7"/>
    <property type="match status" value="1"/>
</dbReference>
<comment type="caution">
    <text evidence="14">The sequence shown here is derived from an EMBL/GenBank/DDBJ whole genome shotgun (WGS) entry which is preliminary data.</text>
</comment>
<dbReference type="PRINTS" id="PR00503">
    <property type="entry name" value="BROMODOMAIN"/>
</dbReference>
<evidence type="ECO:0000256" key="2">
    <source>
        <dbReference type="ARBA" id="ARBA00008607"/>
    </source>
</evidence>
<comment type="subcellular location">
    <subcellularLocation>
        <location evidence="1">Nucleus</location>
    </subcellularLocation>
</comment>
<comment type="similarity">
    <text evidence="2">Belongs to the acetyltransferase family. GCN5 subfamily.</text>
</comment>
<dbReference type="AlphaFoldDB" id="A0A0M0K366"/>
<dbReference type="Gene3D" id="3.30.40.10">
    <property type="entry name" value="Zinc/RING finger domain, C3HC4 (zinc finger)"/>
    <property type="match status" value="1"/>
</dbReference>
<gene>
    <name evidence="14" type="ORF">Ctob_014746</name>
</gene>
<dbReference type="CDD" id="cd04301">
    <property type="entry name" value="NAT_SF"/>
    <property type="match status" value="1"/>
</dbReference>
<evidence type="ECO:0000256" key="5">
    <source>
        <dbReference type="ARBA" id="ARBA00022833"/>
    </source>
</evidence>
<keyword evidence="8" id="KW-0539">Nucleus</keyword>
<dbReference type="SUPFAM" id="SSF57903">
    <property type="entry name" value="FYVE/PHD zinc finger"/>
    <property type="match status" value="1"/>
</dbReference>
<dbReference type="GO" id="GO:0010484">
    <property type="term" value="F:histone H3 acetyltransferase activity"/>
    <property type="evidence" value="ECO:0007669"/>
    <property type="project" value="TreeGrafter"/>
</dbReference>
<dbReference type="PROSITE" id="PS51186">
    <property type="entry name" value="GNAT"/>
    <property type="match status" value="1"/>
</dbReference>
<dbReference type="InterPro" id="IPR013083">
    <property type="entry name" value="Znf_RING/FYVE/PHD"/>
</dbReference>
<feature type="domain" description="N-acetyltransferase" evidence="13">
    <location>
        <begin position="581"/>
        <end position="729"/>
    </location>
</feature>
<dbReference type="PROSITE" id="PS50016">
    <property type="entry name" value="ZF_PHD_2"/>
    <property type="match status" value="1"/>
</dbReference>
<evidence type="ECO:0000259" key="11">
    <source>
        <dbReference type="PROSITE" id="PS50014"/>
    </source>
</evidence>
<proteinExistence type="inferred from homology"/>
<dbReference type="Gene3D" id="3.40.630.30">
    <property type="match status" value="1"/>
</dbReference>
<keyword evidence="4 10" id="KW-0863">Zinc-finger</keyword>
<dbReference type="GO" id="GO:0045944">
    <property type="term" value="P:positive regulation of transcription by RNA polymerase II"/>
    <property type="evidence" value="ECO:0007669"/>
    <property type="project" value="TreeGrafter"/>
</dbReference>
<dbReference type="InterPro" id="IPR000182">
    <property type="entry name" value="GNAT_dom"/>
</dbReference>
<dbReference type="InterPro" id="IPR019786">
    <property type="entry name" value="Zinc_finger_PHD-type_CS"/>
</dbReference>
<dbReference type="SUPFAM" id="SSF47370">
    <property type="entry name" value="Bromodomain"/>
    <property type="match status" value="1"/>
</dbReference>
<keyword evidence="15" id="KW-1185">Reference proteome</keyword>
<evidence type="ECO:0000313" key="14">
    <source>
        <dbReference type="EMBL" id="KOO33254.1"/>
    </source>
</evidence>
<dbReference type="InterPro" id="IPR001965">
    <property type="entry name" value="Znf_PHD"/>
</dbReference>
<dbReference type="InterPro" id="IPR016181">
    <property type="entry name" value="Acyl_CoA_acyltransferase"/>
</dbReference>
<evidence type="ECO:0000313" key="15">
    <source>
        <dbReference type="Proteomes" id="UP000037460"/>
    </source>
</evidence>
<dbReference type="GO" id="GO:0000123">
    <property type="term" value="C:histone acetyltransferase complex"/>
    <property type="evidence" value="ECO:0007669"/>
    <property type="project" value="TreeGrafter"/>
</dbReference>
<feature type="domain" description="PHD-type" evidence="12">
    <location>
        <begin position="501"/>
        <end position="555"/>
    </location>
</feature>
<reference evidence="15" key="1">
    <citation type="journal article" date="2015" name="PLoS Genet.">
        <title>Genome Sequence and Transcriptome Analyses of Chrysochromulina tobin: Metabolic Tools for Enhanced Algal Fitness in the Prominent Order Prymnesiales (Haptophyceae).</title>
        <authorList>
            <person name="Hovde B.T."/>
            <person name="Deodato C.R."/>
            <person name="Hunsperger H.M."/>
            <person name="Ryken S.A."/>
            <person name="Yost W."/>
            <person name="Jha R.K."/>
            <person name="Patterson J."/>
            <person name="Monnat R.J. Jr."/>
            <person name="Barlow S.B."/>
            <person name="Starkenburg S.R."/>
            <person name="Cattolico R.A."/>
        </authorList>
    </citation>
    <scope>NUCLEOTIDE SEQUENCE</scope>
    <source>
        <strain evidence="15">CCMP291</strain>
    </source>
</reference>
<organism evidence="14 15">
    <name type="scientific">Chrysochromulina tobinii</name>
    <dbReference type="NCBI Taxonomy" id="1460289"/>
    <lineage>
        <taxon>Eukaryota</taxon>
        <taxon>Haptista</taxon>
        <taxon>Haptophyta</taxon>
        <taxon>Prymnesiophyceae</taxon>
        <taxon>Prymnesiales</taxon>
        <taxon>Chrysochromulinaceae</taxon>
        <taxon>Chrysochromulina</taxon>
    </lineage>
</organism>
<dbReference type="SMART" id="SM00249">
    <property type="entry name" value="PHD"/>
    <property type="match status" value="1"/>
</dbReference>
<dbReference type="SMART" id="SM00297">
    <property type="entry name" value="BROMO"/>
    <property type="match status" value="1"/>
</dbReference>
<evidence type="ECO:0000259" key="12">
    <source>
        <dbReference type="PROSITE" id="PS50016"/>
    </source>
</evidence>
<dbReference type="InterPro" id="IPR011011">
    <property type="entry name" value="Znf_FYVE_PHD"/>
</dbReference>
<dbReference type="PANTHER" id="PTHR45750">
    <property type="entry name" value="GH11602P"/>
    <property type="match status" value="1"/>
</dbReference>
<dbReference type="SUPFAM" id="SSF55729">
    <property type="entry name" value="Acyl-CoA N-acyltransferases (Nat)"/>
    <property type="match status" value="1"/>
</dbReference>
<feature type="non-terminal residue" evidence="14">
    <location>
        <position position="1"/>
    </location>
</feature>
<evidence type="ECO:0000256" key="1">
    <source>
        <dbReference type="ARBA" id="ARBA00004123"/>
    </source>
</evidence>